<gene>
    <name evidence="3" type="ORF">HYPSUDRAFT_64747</name>
</gene>
<proteinExistence type="predicted"/>
<name>A0A0D2P3W9_HYPSF</name>
<dbReference type="STRING" id="945553.A0A0D2P3W9"/>
<keyword evidence="4" id="KW-1185">Reference proteome</keyword>
<sequence length="550" mass="56571">MSQTKLIMIDDTDSGISYTGNWIADKGSVDNLGNYGAPYESTNHYTTGTGSFTYIFSGTYVGVFGTTVDSSNPNRQCTVDGTVIPSSDLTAAENGIMQCQVDGLTDGKHTLVVTVPTANPSGYWFDYLMYIPSASVSTTNAVLTYINGDPSMSFGTGWSQGGPGYIATSNGATFNMQFTGRSLTWYGFYLSQYAFAATTATYSIDGGSPVTFNLNGIASQRTGAEFNQIFFETGVFSAGQHNIQVVYNGNSGTTPLSIYNLIVQNGNSAGVSVGPVAGGGSSGSASSSAASTSPTVTVTTGGTSPASSTLSVAGGTLSIPTQSSVVVIGTGASAITVTVASNSTQTQAPVGVGGSTTTTSPGSTSTSSSSGSSGTTANGSADNLNSASNSHSHVGAIVGALIGVIALLLLLILLFFLRRRKRRAAKKSNTTDTSIAQPFTDPPSFPSMQQRSTAVISPAGFSDQSTSNYAPVPYVAGRMYSDEKRQPFAGPSHAHNTSLSTFSSPSTVSNHPDSSDIIMLHEDSGVRLPPLGEDRPGPKIVEMPPTYSAS</sequence>
<feature type="compositionally biased region" description="Low complexity" evidence="1">
    <location>
        <begin position="497"/>
        <end position="509"/>
    </location>
</feature>
<feature type="region of interest" description="Disordered" evidence="1">
    <location>
        <begin position="425"/>
        <end position="450"/>
    </location>
</feature>
<evidence type="ECO:0000256" key="1">
    <source>
        <dbReference type="SAM" id="MobiDB-lite"/>
    </source>
</evidence>
<dbReference type="Gene3D" id="2.60.120.260">
    <property type="entry name" value="Galactose-binding domain-like"/>
    <property type="match status" value="2"/>
</dbReference>
<keyword evidence="2" id="KW-1133">Transmembrane helix</keyword>
<protein>
    <submittedName>
        <fullName evidence="3">Uncharacterized protein</fullName>
    </submittedName>
</protein>
<organism evidence="3 4">
    <name type="scientific">Hypholoma sublateritium (strain FD-334 SS-4)</name>
    <dbReference type="NCBI Taxonomy" id="945553"/>
    <lineage>
        <taxon>Eukaryota</taxon>
        <taxon>Fungi</taxon>
        <taxon>Dikarya</taxon>
        <taxon>Basidiomycota</taxon>
        <taxon>Agaricomycotina</taxon>
        <taxon>Agaricomycetes</taxon>
        <taxon>Agaricomycetidae</taxon>
        <taxon>Agaricales</taxon>
        <taxon>Agaricineae</taxon>
        <taxon>Strophariaceae</taxon>
        <taxon>Hypholoma</taxon>
    </lineage>
</organism>
<feature type="region of interest" description="Disordered" evidence="1">
    <location>
        <begin position="346"/>
        <end position="389"/>
    </location>
</feature>
<feature type="compositionally biased region" description="Low complexity" evidence="1">
    <location>
        <begin position="355"/>
        <end position="376"/>
    </location>
</feature>
<dbReference type="AlphaFoldDB" id="A0A0D2P3W9"/>
<feature type="region of interest" description="Disordered" evidence="1">
    <location>
        <begin position="485"/>
        <end position="550"/>
    </location>
</feature>
<feature type="compositionally biased region" description="Polar residues" evidence="1">
    <location>
        <begin position="428"/>
        <end position="437"/>
    </location>
</feature>
<accession>A0A0D2P3W9</accession>
<keyword evidence="2" id="KW-0472">Membrane</keyword>
<evidence type="ECO:0000313" key="4">
    <source>
        <dbReference type="Proteomes" id="UP000054270"/>
    </source>
</evidence>
<feature type="transmembrane region" description="Helical" evidence="2">
    <location>
        <begin position="394"/>
        <end position="417"/>
    </location>
</feature>
<dbReference type="OrthoDB" id="3052647at2759"/>
<feature type="compositionally biased region" description="Polar residues" evidence="1">
    <location>
        <begin position="377"/>
        <end position="389"/>
    </location>
</feature>
<dbReference type="OMA" id="IMLHEDS"/>
<dbReference type="Proteomes" id="UP000054270">
    <property type="component" value="Unassembled WGS sequence"/>
</dbReference>
<dbReference type="EMBL" id="KN817531">
    <property type="protein sequence ID" value="KJA25569.1"/>
    <property type="molecule type" value="Genomic_DNA"/>
</dbReference>
<feature type="region of interest" description="Disordered" evidence="1">
    <location>
        <begin position="282"/>
        <end position="312"/>
    </location>
</feature>
<evidence type="ECO:0000256" key="2">
    <source>
        <dbReference type="SAM" id="Phobius"/>
    </source>
</evidence>
<feature type="compositionally biased region" description="Low complexity" evidence="1">
    <location>
        <begin position="283"/>
        <end position="309"/>
    </location>
</feature>
<keyword evidence="2" id="KW-0812">Transmembrane</keyword>
<evidence type="ECO:0000313" key="3">
    <source>
        <dbReference type="EMBL" id="KJA25569.1"/>
    </source>
</evidence>
<reference evidence="4" key="1">
    <citation type="submission" date="2014-04" db="EMBL/GenBank/DDBJ databases">
        <title>Evolutionary Origins and Diversification of the Mycorrhizal Mutualists.</title>
        <authorList>
            <consortium name="DOE Joint Genome Institute"/>
            <consortium name="Mycorrhizal Genomics Consortium"/>
            <person name="Kohler A."/>
            <person name="Kuo A."/>
            <person name="Nagy L.G."/>
            <person name="Floudas D."/>
            <person name="Copeland A."/>
            <person name="Barry K.W."/>
            <person name="Cichocki N."/>
            <person name="Veneault-Fourrey C."/>
            <person name="LaButti K."/>
            <person name="Lindquist E.A."/>
            <person name="Lipzen A."/>
            <person name="Lundell T."/>
            <person name="Morin E."/>
            <person name="Murat C."/>
            <person name="Riley R."/>
            <person name="Ohm R."/>
            <person name="Sun H."/>
            <person name="Tunlid A."/>
            <person name="Henrissat B."/>
            <person name="Grigoriev I.V."/>
            <person name="Hibbett D.S."/>
            <person name="Martin F."/>
        </authorList>
    </citation>
    <scope>NUCLEOTIDE SEQUENCE [LARGE SCALE GENOMIC DNA]</scope>
    <source>
        <strain evidence="4">FD-334 SS-4</strain>
    </source>
</reference>